<evidence type="ECO:0000313" key="5">
    <source>
        <dbReference type="Proteomes" id="UP001059041"/>
    </source>
</evidence>
<feature type="region of interest" description="Disordered" evidence="1">
    <location>
        <begin position="248"/>
        <end position="283"/>
    </location>
</feature>
<keyword evidence="5" id="KW-1185">Reference proteome</keyword>
<evidence type="ECO:0000256" key="1">
    <source>
        <dbReference type="SAM" id="MobiDB-lite"/>
    </source>
</evidence>
<sequence length="283" mass="32019">MFKLYYPLFLICQVMWYLFTAIFIFTAYETHACVMTSPDQRVDVGTDVCLLCNFTQCPGQLDPSSLNVEWEFKGISFQPKIILYQIGNRTASTPGHHVLLQGNVKLGSFDIVLHSVTHENNGTYMCRLRRDGIFYKNNTQLIVHSAPLTRRNTPGVDNVETHPPWWVAVVSVAGIVLLIGTVFLGRRTCRSPHQRKDILRQNIAEVETRGQTADIRYKVTNHSMPVVDMGTQPSTPNADNVYAMHGSPFTTNAAGKPNRNRRLTSDWKPDDEEPVSAHCHQFI</sequence>
<accession>A0A9W7TND1</accession>
<keyword evidence="2" id="KW-0812">Transmembrane</keyword>
<dbReference type="InterPro" id="IPR003599">
    <property type="entry name" value="Ig_sub"/>
</dbReference>
<feature type="domain" description="Ig-like" evidence="3">
    <location>
        <begin position="7"/>
        <end position="149"/>
    </location>
</feature>
<evidence type="ECO:0000256" key="2">
    <source>
        <dbReference type="SAM" id="Phobius"/>
    </source>
</evidence>
<dbReference type="InterPro" id="IPR013106">
    <property type="entry name" value="Ig_V-set"/>
</dbReference>
<dbReference type="InterPro" id="IPR036179">
    <property type="entry name" value="Ig-like_dom_sf"/>
</dbReference>
<dbReference type="SUPFAM" id="SSF48726">
    <property type="entry name" value="Immunoglobulin"/>
    <property type="match status" value="1"/>
</dbReference>
<comment type="caution">
    <text evidence="4">The sequence shown here is derived from an EMBL/GenBank/DDBJ whole genome shotgun (WGS) entry which is preliminary data.</text>
</comment>
<dbReference type="SMART" id="SM00409">
    <property type="entry name" value="IG"/>
    <property type="match status" value="1"/>
</dbReference>
<evidence type="ECO:0000259" key="3">
    <source>
        <dbReference type="PROSITE" id="PS50835"/>
    </source>
</evidence>
<name>A0A9W7TND1_TRIRA</name>
<reference evidence="4" key="1">
    <citation type="submission" date="2021-02" db="EMBL/GenBank/DDBJ databases">
        <title>Comparative genomics reveals that relaxation of natural selection precedes convergent phenotypic evolution of cavefish.</title>
        <authorList>
            <person name="Peng Z."/>
        </authorList>
    </citation>
    <scope>NUCLEOTIDE SEQUENCE</scope>
    <source>
        <tissue evidence="4">Muscle</tissue>
    </source>
</reference>
<feature type="transmembrane region" description="Helical" evidence="2">
    <location>
        <begin position="7"/>
        <end position="28"/>
    </location>
</feature>
<dbReference type="PROSITE" id="PS50835">
    <property type="entry name" value="IG_LIKE"/>
    <property type="match status" value="1"/>
</dbReference>
<keyword evidence="2" id="KW-0472">Membrane</keyword>
<organism evidence="4 5">
    <name type="scientific">Triplophysa rosa</name>
    <name type="common">Cave loach</name>
    <dbReference type="NCBI Taxonomy" id="992332"/>
    <lineage>
        <taxon>Eukaryota</taxon>
        <taxon>Metazoa</taxon>
        <taxon>Chordata</taxon>
        <taxon>Craniata</taxon>
        <taxon>Vertebrata</taxon>
        <taxon>Euteleostomi</taxon>
        <taxon>Actinopterygii</taxon>
        <taxon>Neopterygii</taxon>
        <taxon>Teleostei</taxon>
        <taxon>Ostariophysi</taxon>
        <taxon>Cypriniformes</taxon>
        <taxon>Nemacheilidae</taxon>
        <taxon>Triplophysa</taxon>
    </lineage>
</organism>
<dbReference type="InterPro" id="IPR007110">
    <property type="entry name" value="Ig-like_dom"/>
</dbReference>
<keyword evidence="2" id="KW-1133">Transmembrane helix</keyword>
<dbReference type="Gene3D" id="2.60.40.10">
    <property type="entry name" value="Immunoglobulins"/>
    <property type="match status" value="1"/>
</dbReference>
<feature type="transmembrane region" description="Helical" evidence="2">
    <location>
        <begin position="165"/>
        <end position="185"/>
    </location>
</feature>
<proteinExistence type="predicted"/>
<protein>
    <recommendedName>
        <fullName evidence="3">Ig-like domain-containing protein</fullName>
    </recommendedName>
</protein>
<dbReference type="InterPro" id="IPR013783">
    <property type="entry name" value="Ig-like_fold"/>
</dbReference>
<dbReference type="Proteomes" id="UP001059041">
    <property type="component" value="Linkage Group LG14"/>
</dbReference>
<evidence type="ECO:0000313" key="4">
    <source>
        <dbReference type="EMBL" id="KAI7800502.1"/>
    </source>
</evidence>
<gene>
    <name evidence="4" type="ORF">IRJ41_004789</name>
</gene>
<dbReference type="Pfam" id="PF07686">
    <property type="entry name" value="V-set"/>
    <property type="match status" value="1"/>
</dbReference>
<dbReference type="AlphaFoldDB" id="A0A9W7TND1"/>
<dbReference type="EMBL" id="JAFHDT010000014">
    <property type="protein sequence ID" value="KAI7800502.1"/>
    <property type="molecule type" value="Genomic_DNA"/>
</dbReference>